<dbReference type="InterPro" id="IPR036390">
    <property type="entry name" value="WH_DNA-bd_sf"/>
</dbReference>
<gene>
    <name evidence="4" type="ORF">AWU65_30445</name>
</gene>
<dbReference type="Pfam" id="PF06445">
    <property type="entry name" value="GyrI-like"/>
    <property type="match status" value="1"/>
</dbReference>
<dbReference type="EMBL" id="LWMH01000002">
    <property type="protein sequence ID" value="KZS44381.1"/>
    <property type="molecule type" value="Genomic_DNA"/>
</dbReference>
<dbReference type="PROSITE" id="PS51000">
    <property type="entry name" value="HTH_DEOR_2"/>
    <property type="match status" value="1"/>
</dbReference>
<evidence type="ECO:0000256" key="2">
    <source>
        <dbReference type="ARBA" id="ARBA00023163"/>
    </source>
</evidence>
<name>A0A163FGX9_9BACL</name>
<sequence length="230" mass="26913">MPKTERILKVMQRVYERQNFTVGELAEEFSVSYRTMLRYLHELSHLGVPLYAHEGKNGGYSILNTRQQRARTEQMGESIQRIIKPQTLIVGLEMKIPFTAYYMSHALKPKLWQELEQRKAEIPYLRRTSKPQYVAAVLNRQQIYHYVAGMEVTTIRDMPERMVSLTLPTQEYAMYTHEGHSNREDTDQSYAYVLQQLKQRGLTPNPTRYCLELRASVHASLAQIYVPLTV</sequence>
<dbReference type="RefSeq" id="WP_063480391.1">
    <property type="nucleotide sequence ID" value="NZ_CP147845.1"/>
</dbReference>
<dbReference type="Pfam" id="PF08279">
    <property type="entry name" value="HTH_11"/>
    <property type="match status" value="1"/>
</dbReference>
<feature type="domain" description="HTH deoR-type" evidence="3">
    <location>
        <begin position="3"/>
        <end position="58"/>
    </location>
</feature>
<dbReference type="GO" id="GO:0003700">
    <property type="term" value="F:DNA-binding transcription factor activity"/>
    <property type="evidence" value="ECO:0007669"/>
    <property type="project" value="InterPro"/>
</dbReference>
<proteinExistence type="predicted"/>
<dbReference type="SUPFAM" id="SSF46785">
    <property type="entry name" value="Winged helix' DNA-binding domain"/>
    <property type="match status" value="1"/>
</dbReference>
<dbReference type="InterPro" id="IPR010499">
    <property type="entry name" value="AraC_E-bd"/>
</dbReference>
<comment type="caution">
    <text evidence="4">The sequence shown here is derived from an EMBL/GenBank/DDBJ whole genome shotgun (WGS) entry which is preliminary data.</text>
</comment>
<reference evidence="4" key="1">
    <citation type="journal article" date="2016" name="Genome Announc.">
        <title>Draft genomes of two strains of Paenibacillus glucanolyticus with capability to degrade lignocellulose.</title>
        <authorList>
            <person name="Mathews S.L."/>
            <person name="Pawlak J."/>
            <person name="Grunden A.M."/>
        </authorList>
    </citation>
    <scope>NUCLEOTIDE SEQUENCE [LARGE SCALE GENOMIC DNA]</scope>
    <source>
        <strain evidence="4">SLM1</strain>
    </source>
</reference>
<dbReference type="OrthoDB" id="9815009at2"/>
<evidence type="ECO:0000313" key="5">
    <source>
        <dbReference type="Proteomes" id="UP000076796"/>
    </source>
</evidence>
<keyword evidence="2" id="KW-0804">Transcription</keyword>
<dbReference type="InterPro" id="IPR013196">
    <property type="entry name" value="HTH_11"/>
</dbReference>
<dbReference type="Gene3D" id="3.20.80.10">
    <property type="entry name" value="Regulatory factor, effector binding domain"/>
    <property type="match status" value="1"/>
</dbReference>
<keyword evidence="5" id="KW-1185">Reference proteome</keyword>
<dbReference type="SUPFAM" id="SSF55136">
    <property type="entry name" value="Probable bacterial effector-binding domain"/>
    <property type="match status" value="1"/>
</dbReference>
<dbReference type="SMART" id="SM00871">
    <property type="entry name" value="AraC_E_bind"/>
    <property type="match status" value="1"/>
</dbReference>
<dbReference type="InterPro" id="IPR029442">
    <property type="entry name" value="GyrI-like"/>
</dbReference>
<dbReference type="Proteomes" id="UP000076796">
    <property type="component" value="Unassembled WGS sequence"/>
</dbReference>
<dbReference type="GO" id="GO:0003677">
    <property type="term" value="F:DNA binding"/>
    <property type="evidence" value="ECO:0007669"/>
    <property type="project" value="UniProtKB-KW"/>
</dbReference>
<keyword evidence="4" id="KW-0238">DNA-binding</keyword>
<dbReference type="GeneID" id="97553942"/>
<organism evidence="4 5">
    <name type="scientific">Paenibacillus glucanolyticus</name>
    <dbReference type="NCBI Taxonomy" id="59843"/>
    <lineage>
        <taxon>Bacteria</taxon>
        <taxon>Bacillati</taxon>
        <taxon>Bacillota</taxon>
        <taxon>Bacilli</taxon>
        <taxon>Bacillales</taxon>
        <taxon>Paenibacillaceae</taxon>
        <taxon>Paenibacillus</taxon>
    </lineage>
</organism>
<evidence type="ECO:0000256" key="1">
    <source>
        <dbReference type="ARBA" id="ARBA00023015"/>
    </source>
</evidence>
<dbReference type="Gene3D" id="1.10.10.10">
    <property type="entry name" value="Winged helix-like DNA-binding domain superfamily/Winged helix DNA-binding domain"/>
    <property type="match status" value="1"/>
</dbReference>
<evidence type="ECO:0000259" key="3">
    <source>
        <dbReference type="PROSITE" id="PS51000"/>
    </source>
</evidence>
<dbReference type="InterPro" id="IPR011256">
    <property type="entry name" value="Reg_factor_effector_dom_sf"/>
</dbReference>
<accession>A0A163FGX9</accession>
<protein>
    <submittedName>
        <fullName evidence="4">DNA-binding protein</fullName>
    </submittedName>
</protein>
<dbReference type="InterPro" id="IPR036388">
    <property type="entry name" value="WH-like_DNA-bd_sf"/>
</dbReference>
<dbReference type="STRING" id="59843.A3958_02700"/>
<dbReference type="AlphaFoldDB" id="A0A163FGX9"/>
<keyword evidence="1" id="KW-0805">Transcription regulation</keyword>
<evidence type="ECO:0000313" key="4">
    <source>
        <dbReference type="EMBL" id="KZS44381.1"/>
    </source>
</evidence>
<dbReference type="InterPro" id="IPR001034">
    <property type="entry name" value="DeoR_HTH"/>
</dbReference>